<evidence type="ECO:0000256" key="2">
    <source>
        <dbReference type="ARBA" id="ARBA00022676"/>
    </source>
</evidence>
<evidence type="ECO:0000313" key="6">
    <source>
        <dbReference type="Proteomes" id="UP000272528"/>
    </source>
</evidence>
<reference evidence="6" key="1">
    <citation type="submission" date="2018-12" db="EMBL/GenBank/DDBJ databases">
        <title>Genome sequence of Peanibacillus sp.</title>
        <authorList>
            <person name="Subramani G."/>
            <person name="Srinivasan S."/>
            <person name="Kim M.K."/>
        </authorList>
    </citation>
    <scope>NUCLEOTIDE SEQUENCE [LARGE SCALE GENOMIC DNA]</scope>
    <source>
        <strain evidence="6">18JY67-1</strain>
    </source>
</reference>
<dbReference type="KEGG" id="palb:EJC50_24050"/>
<name>A0A3Q8X7L7_9BACL</name>
<evidence type="ECO:0000256" key="1">
    <source>
        <dbReference type="ARBA" id="ARBA00006739"/>
    </source>
</evidence>
<sequence>MTVNADIFLVFFGMLSLYYLIMYLLSFKKFSMPGSDHNELGFVIFVPALNEAKVIGETCSQLNTIHARLHVVVINDGSDDGTGEVVQRYEGDRIHQFRRTAPEARQGKGMALNMAYAWARTQFKEWFPDLRDDQIIIGVTDADVYLHQNVIVEVASTFQSASDVGAVQAPVSIKGANENLWLLMQDIEFQAFFLYIQKARNWISSVAMGGNGQFTRYSAMKTLGDRPWTRALTEDIDLGLALTGHGHRICFTGKTPVVQHGLTSFHRLLKQRSRWVQGHYQVWKRLGSLWRSESRLITKLDSTLYLMMIVIPLVLAADYALGFASLFGLVRVDSDLMFWLHGFGSWIPSTVQMILGFSIQLIFLPSYTRTANIKIPWYVFPGLMATFSIYTATIWILASVIAFYRMATGKWGWIKTERETISTNTSSA</sequence>
<dbReference type="InterPro" id="IPR029044">
    <property type="entry name" value="Nucleotide-diphossugar_trans"/>
</dbReference>
<feature type="transmembrane region" description="Helical" evidence="4">
    <location>
        <begin position="6"/>
        <end position="25"/>
    </location>
</feature>
<dbReference type="GO" id="GO:0016757">
    <property type="term" value="F:glycosyltransferase activity"/>
    <property type="evidence" value="ECO:0007669"/>
    <property type="project" value="UniProtKB-KW"/>
</dbReference>
<feature type="transmembrane region" description="Helical" evidence="4">
    <location>
        <begin position="304"/>
        <end position="326"/>
    </location>
</feature>
<keyword evidence="4" id="KW-0472">Membrane</keyword>
<keyword evidence="4" id="KW-1133">Transmembrane helix</keyword>
<evidence type="ECO:0000256" key="4">
    <source>
        <dbReference type="SAM" id="Phobius"/>
    </source>
</evidence>
<feature type="transmembrane region" description="Helical" evidence="4">
    <location>
        <begin position="346"/>
        <end position="365"/>
    </location>
</feature>
<dbReference type="OrthoDB" id="9766299at2"/>
<evidence type="ECO:0000256" key="3">
    <source>
        <dbReference type="ARBA" id="ARBA00022679"/>
    </source>
</evidence>
<gene>
    <name evidence="5" type="ORF">EJC50_24050</name>
</gene>
<keyword evidence="2" id="KW-0328">Glycosyltransferase</keyword>
<feature type="transmembrane region" description="Helical" evidence="4">
    <location>
        <begin position="377"/>
        <end position="404"/>
    </location>
</feature>
<dbReference type="Proteomes" id="UP000272528">
    <property type="component" value="Chromosome"/>
</dbReference>
<accession>A0A3Q8X7L7</accession>
<evidence type="ECO:0000313" key="5">
    <source>
        <dbReference type="EMBL" id="AZN42411.1"/>
    </source>
</evidence>
<dbReference type="SUPFAM" id="SSF53448">
    <property type="entry name" value="Nucleotide-diphospho-sugar transferases"/>
    <property type="match status" value="1"/>
</dbReference>
<dbReference type="Pfam" id="PF13641">
    <property type="entry name" value="Glyco_tranf_2_3"/>
    <property type="match status" value="1"/>
</dbReference>
<protein>
    <submittedName>
        <fullName evidence="5">Glycosyltransferase</fullName>
    </submittedName>
</protein>
<dbReference type="PANTHER" id="PTHR43630:SF1">
    <property type="entry name" value="POLY-BETA-1,6-N-ACETYL-D-GLUCOSAMINE SYNTHASE"/>
    <property type="match status" value="1"/>
</dbReference>
<dbReference type="PANTHER" id="PTHR43630">
    <property type="entry name" value="POLY-BETA-1,6-N-ACETYL-D-GLUCOSAMINE SYNTHASE"/>
    <property type="match status" value="1"/>
</dbReference>
<keyword evidence="3 5" id="KW-0808">Transferase</keyword>
<dbReference type="AlphaFoldDB" id="A0A3Q8X7L7"/>
<dbReference type="Gene3D" id="3.90.550.10">
    <property type="entry name" value="Spore Coat Polysaccharide Biosynthesis Protein SpsA, Chain A"/>
    <property type="match status" value="1"/>
</dbReference>
<dbReference type="EMBL" id="CP034437">
    <property type="protein sequence ID" value="AZN42411.1"/>
    <property type="molecule type" value="Genomic_DNA"/>
</dbReference>
<proteinExistence type="inferred from homology"/>
<organism evidence="5 6">
    <name type="scientific">Paenibacillus albus</name>
    <dbReference type="NCBI Taxonomy" id="2495582"/>
    <lineage>
        <taxon>Bacteria</taxon>
        <taxon>Bacillati</taxon>
        <taxon>Bacillota</taxon>
        <taxon>Bacilli</taxon>
        <taxon>Bacillales</taxon>
        <taxon>Paenibacillaceae</taxon>
        <taxon>Paenibacillus</taxon>
    </lineage>
</organism>
<keyword evidence="6" id="KW-1185">Reference proteome</keyword>
<keyword evidence="4" id="KW-0812">Transmembrane</keyword>
<comment type="similarity">
    <text evidence="1">Belongs to the glycosyltransferase 2 family.</text>
</comment>